<dbReference type="PROSITE" id="PS50053">
    <property type="entry name" value="UBIQUITIN_2"/>
    <property type="match status" value="1"/>
</dbReference>
<dbReference type="Proteomes" id="UP000307169">
    <property type="component" value="Unassembled WGS sequence"/>
</dbReference>
<evidence type="ECO:0000313" key="5">
    <source>
        <dbReference type="EMBL" id="TIC70085.1"/>
    </source>
</evidence>
<sequence length="93" mass="10173">MAENSETNANDGKVNLKVAYSQGGSEDEIQFSVKPTTKLGKIFAAFCQRTGQDPATVRFTFNGDRLEADDTVKQHEIEDDDQIQAHVAQIGGQ</sequence>
<evidence type="ECO:0000259" key="1">
    <source>
        <dbReference type="PROSITE" id="PS50053"/>
    </source>
</evidence>
<organism evidence="2 12">
    <name type="scientific">Wallemia mellicola</name>
    <dbReference type="NCBI Taxonomy" id="1708541"/>
    <lineage>
        <taxon>Eukaryota</taxon>
        <taxon>Fungi</taxon>
        <taxon>Dikarya</taxon>
        <taxon>Basidiomycota</taxon>
        <taxon>Wallemiomycotina</taxon>
        <taxon>Wallemiomycetes</taxon>
        <taxon>Wallemiales</taxon>
        <taxon>Wallemiaceae</taxon>
        <taxon>Wallemia</taxon>
    </lineage>
</organism>
<dbReference type="AlphaFoldDB" id="A0A4T0T2M5"/>
<dbReference type="EMBL" id="SPRH01000001">
    <property type="protein sequence ID" value="TIC05077.1"/>
    <property type="molecule type" value="Genomic_DNA"/>
</dbReference>
<name>A0A4T0T2M5_9BASI</name>
<evidence type="ECO:0000313" key="12">
    <source>
        <dbReference type="Proteomes" id="UP000310685"/>
    </source>
</evidence>
<evidence type="ECO:0000313" key="8">
    <source>
        <dbReference type="Proteomes" id="UP000305362"/>
    </source>
</evidence>
<accession>A0A4T0T2M5</accession>
<dbReference type="InterPro" id="IPR000626">
    <property type="entry name" value="Ubiquitin-like_dom"/>
</dbReference>
<dbReference type="EMBL" id="SPRX01000001">
    <property type="protein sequence ID" value="TIC70085.1"/>
    <property type="molecule type" value="Genomic_DNA"/>
</dbReference>
<evidence type="ECO:0000313" key="2">
    <source>
        <dbReference type="EMBL" id="TIB82667.1"/>
    </source>
</evidence>
<dbReference type="Proteomes" id="UP000309601">
    <property type="component" value="Unassembled WGS sequence"/>
</dbReference>
<dbReference type="EMBL" id="SPRO01000001">
    <property type="protein sequence ID" value="TIC34486.1"/>
    <property type="molecule type" value="Genomic_DNA"/>
</dbReference>
<evidence type="ECO:0000313" key="13">
    <source>
        <dbReference type="Proteomes" id="UP000310708"/>
    </source>
</evidence>
<dbReference type="Pfam" id="PF11976">
    <property type="entry name" value="Rad60-SLD"/>
    <property type="match status" value="1"/>
</dbReference>
<evidence type="ECO:0000313" key="11">
    <source>
        <dbReference type="Proteomes" id="UP000309601"/>
    </source>
</evidence>
<evidence type="ECO:0000313" key="6">
    <source>
        <dbReference type="EMBL" id="TIC71247.1"/>
    </source>
</evidence>
<dbReference type="EMBL" id="SPRV01000002">
    <property type="protein sequence ID" value="TIC71681.1"/>
    <property type="molecule type" value="Genomic_DNA"/>
</dbReference>
<dbReference type="CDD" id="cd01763">
    <property type="entry name" value="Ubl_SUMO_like"/>
    <property type="match status" value="1"/>
</dbReference>
<evidence type="ECO:0000313" key="10">
    <source>
        <dbReference type="Proteomes" id="UP000307169"/>
    </source>
</evidence>
<gene>
    <name evidence="5" type="ORF">E3Q01_00145</name>
    <name evidence="6" type="ORF">E3Q02_00141</name>
    <name evidence="7" type="ORF">E3Q03_00306</name>
    <name evidence="4" type="ORF">E3Q10_00127</name>
    <name evidence="3" type="ORF">E3Q17_00105</name>
    <name evidence="2" type="ORF">E3Q22_00126</name>
</gene>
<dbReference type="OMA" id="DQSHAAR"/>
<proteinExistence type="predicted"/>
<dbReference type="OrthoDB" id="442921at2759"/>
<feature type="domain" description="Ubiquitin-like" evidence="1">
    <location>
        <begin position="14"/>
        <end position="92"/>
    </location>
</feature>
<dbReference type="Proteomes" id="UP000310685">
    <property type="component" value="Unassembled WGS sequence"/>
</dbReference>
<dbReference type="InterPro" id="IPR022617">
    <property type="entry name" value="Rad60/SUMO-like_dom"/>
</dbReference>
<dbReference type="EMBL" id="SPRW01000001">
    <property type="protein sequence ID" value="TIC71247.1"/>
    <property type="molecule type" value="Genomic_DNA"/>
</dbReference>
<dbReference type="SMART" id="SM00213">
    <property type="entry name" value="UBQ"/>
    <property type="match status" value="1"/>
</dbReference>
<dbReference type="SUPFAM" id="SSF54236">
    <property type="entry name" value="Ubiquitin-like"/>
    <property type="match status" value="1"/>
</dbReference>
<evidence type="ECO:0000313" key="4">
    <source>
        <dbReference type="EMBL" id="TIC34486.1"/>
    </source>
</evidence>
<dbReference type="Proteomes" id="UP000305362">
    <property type="component" value="Unassembled WGS sequence"/>
</dbReference>
<dbReference type="Proteomes" id="UP000305647">
    <property type="component" value="Unassembled WGS sequence"/>
</dbReference>
<comment type="caution">
    <text evidence="2">The sequence shown here is derived from an EMBL/GenBank/DDBJ whole genome shotgun (WGS) entry which is preliminary data.</text>
</comment>
<evidence type="ECO:0000313" key="9">
    <source>
        <dbReference type="Proteomes" id="UP000305647"/>
    </source>
</evidence>
<reference evidence="8 9" key="1">
    <citation type="submission" date="2019-03" db="EMBL/GenBank/DDBJ databases">
        <title>Sequencing 25 genomes of Wallemia mellicola.</title>
        <authorList>
            <person name="Gostincar C."/>
        </authorList>
    </citation>
    <scope>NUCLEOTIDE SEQUENCE [LARGE SCALE GENOMIC DNA]</scope>
    <source>
        <strain evidence="3 10">EXF-1262</strain>
        <strain evidence="6 11">EXF-1274</strain>
        <strain evidence="7 8">EXF-1277</strain>
        <strain evidence="2 12">EXF-6152</strain>
        <strain evidence="5 13">EXF-757</strain>
        <strain evidence="4 9">EXF-8738</strain>
    </source>
</reference>
<dbReference type="Gene3D" id="3.10.20.90">
    <property type="entry name" value="Phosphatidylinositol 3-kinase Catalytic Subunit, Chain A, domain 1"/>
    <property type="match status" value="1"/>
</dbReference>
<dbReference type="InterPro" id="IPR029071">
    <property type="entry name" value="Ubiquitin-like_domsf"/>
</dbReference>
<dbReference type="PANTHER" id="PTHR10562">
    <property type="entry name" value="SMALL UBIQUITIN-RELATED MODIFIER"/>
    <property type="match status" value="1"/>
</dbReference>
<evidence type="ECO:0000313" key="7">
    <source>
        <dbReference type="EMBL" id="TIC71681.1"/>
    </source>
</evidence>
<dbReference type="EMBL" id="SPRC01000001">
    <property type="protein sequence ID" value="TIB82667.1"/>
    <property type="molecule type" value="Genomic_DNA"/>
</dbReference>
<evidence type="ECO:0000313" key="3">
    <source>
        <dbReference type="EMBL" id="TIC05077.1"/>
    </source>
</evidence>
<protein>
    <recommendedName>
        <fullName evidence="1">Ubiquitin-like domain-containing protein</fullName>
    </recommendedName>
</protein>
<dbReference type="Proteomes" id="UP000310708">
    <property type="component" value="Unassembled WGS sequence"/>
</dbReference>